<dbReference type="Pfam" id="PF14420">
    <property type="entry name" value="Clr5"/>
    <property type="match status" value="1"/>
</dbReference>
<accession>A0A9P7ZGU7</accession>
<evidence type="ECO:0000313" key="3">
    <source>
        <dbReference type="Proteomes" id="UP000887229"/>
    </source>
</evidence>
<sequence length="482" mass="53765">MADWAHLRPVVRELYIDRRWTMAQISHHLVSLGYRVNTRMVRTRITMWNLQRNNRTRDMVAALCLLDPDPAMWPWPEPCFLIRGRRVPMSEVLCFFRRKGIRKPVQWARATAHTLARGGHHHHETAVTLLQGNGGSGTGHPGPTHMTCLEQRAVASLRDYCMAYIGLGRAGLVHEPEVHQFTTHGRFGDRMQEGLAQMVHVRGGSAGGAFVHFGRAFDLVRPLLQDCHPMSLAQLLAVACELAACTARGGPPVLASLLGYTAAMASILRLPESLTMFLGTLSLCCSTPHTLLVAAVSSLRAALAVFSERSPTTWHRLYIQERLCDCLYHGRDRTEGPVRRAQLLRDQESFYVPCARNVLWTMTNVADDQLWTGSADGGRLHYSTTLARAERLGGFGRAKIRFAALEGLARVEQRRFEELSGRGGGDDAHAVGECLHTMRRFLDEALGEALIWFEPTSRRTTRVKEKARQVRHLLAAMGSGSA</sequence>
<keyword evidence="3" id="KW-1185">Reference proteome</keyword>
<comment type="caution">
    <text evidence="2">The sequence shown here is derived from an EMBL/GenBank/DDBJ whole genome shotgun (WGS) entry which is preliminary data.</text>
</comment>
<name>A0A9P7ZGU7_9HYPO</name>
<proteinExistence type="predicted"/>
<protein>
    <recommendedName>
        <fullName evidence="1">Clr5 domain-containing protein</fullName>
    </recommendedName>
</protein>
<organism evidence="2 3">
    <name type="scientific">Emericellopsis atlantica</name>
    <dbReference type="NCBI Taxonomy" id="2614577"/>
    <lineage>
        <taxon>Eukaryota</taxon>
        <taxon>Fungi</taxon>
        <taxon>Dikarya</taxon>
        <taxon>Ascomycota</taxon>
        <taxon>Pezizomycotina</taxon>
        <taxon>Sordariomycetes</taxon>
        <taxon>Hypocreomycetidae</taxon>
        <taxon>Hypocreales</taxon>
        <taxon>Bionectriaceae</taxon>
        <taxon>Emericellopsis</taxon>
    </lineage>
</organism>
<evidence type="ECO:0000313" key="2">
    <source>
        <dbReference type="EMBL" id="KAG9251903.1"/>
    </source>
</evidence>
<evidence type="ECO:0000259" key="1">
    <source>
        <dbReference type="Pfam" id="PF14420"/>
    </source>
</evidence>
<dbReference type="GeneID" id="70296708"/>
<dbReference type="InterPro" id="IPR025676">
    <property type="entry name" value="Clr5_dom"/>
</dbReference>
<dbReference type="EMBL" id="MU251265">
    <property type="protein sequence ID" value="KAG9251903.1"/>
    <property type="molecule type" value="Genomic_DNA"/>
</dbReference>
<feature type="domain" description="Clr5" evidence="1">
    <location>
        <begin position="2"/>
        <end position="51"/>
    </location>
</feature>
<dbReference type="AlphaFoldDB" id="A0A9P7ZGU7"/>
<dbReference type="Proteomes" id="UP000887229">
    <property type="component" value="Unassembled WGS sequence"/>
</dbReference>
<reference evidence="2" key="1">
    <citation type="journal article" date="2021" name="IMA Fungus">
        <title>Genomic characterization of three marine fungi, including Emericellopsis atlantica sp. nov. with signatures of a generalist lifestyle and marine biomass degradation.</title>
        <authorList>
            <person name="Hagestad O.C."/>
            <person name="Hou L."/>
            <person name="Andersen J.H."/>
            <person name="Hansen E.H."/>
            <person name="Altermark B."/>
            <person name="Li C."/>
            <person name="Kuhnert E."/>
            <person name="Cox R.J."/>
            <person name="Crous P.W."/>
            <person name="Spatafora J.W."/>
            <person name="Lail K."/>
            <person name="Amirebrahimi M."/>
            <person name="Lipzen A."/>
            <person name="Pangilinan J."/>
            <person name="Andreopoulos W."/>
            <person name="Hayes R.D."/>
            <person name="Ng V."/>
            <person name="Grigoriev I.V."/>
            <person name="Jackson S.A."/>
            <person name="Sutton T.D.S."/>
            <person name="Dobson A.D.W."/>
            <person name="Rama T."/>
        </authorList>
    </citation>
    <scope>NUCLEOTIDE SEQUENCE</scope>
    <source>
        <strain evidence="2">TS7</strain>
    </source>
</reference>
<dbReference type="OrthoDB" id="5075616at2759"/>
<gene>
    <name evidence="2" type="ORF">F5Z01DRAFT_682966</name>
</gene>
<dbReference type="RefSeq" id="XP_046115827.1">
    <property type="nucleotide sequence ID" value="XM_046265805.1"/>
</dbReference>